<sequence length="164" mass="18199">MESKEGKLKPSNLEVKPSSAVKEGTKLEIKIYSLAHEVPPSSNGMSKLRVPAHGTGVLELNKNISEEKRSLVKTNESEAENSTDVVALQSPLAPPLPKSPSESWLGEFPLAYSFFTITQREELSHQEGSEGFCSWYEVGDHSTKKPFQCENHSNIFKLTEHTQT</sequence>
<evidence type="ECO:0000256" key="1">
    <source>
        <dbReference type="SAM" id="MobiDB-lite"/>
    </source>
</evidence>
<dbReference type="Proteomes" id="UP001161247">
    <property type="component" value="Chromosome 2"/>
</dbReference>
<dbReference type="EMBL" id="OX459119">
    <property type="protein sequence ID" value="CAI9092797.1"/>
    <property type="molecule type" value="Genomic_DNA"/>
</dbReference>
<organism evidence="2 3">
    <name type="scientific">Oldenlandia corymbosa var. corymbosa</name>
    <dbReference type="NCBI Taxonomy" id="529605"/>
    <lineage>
        <taxon>Eukaryota</taxon>
        <taxon>Viridiplantae</taxon>
        <taxon>Streptophyta</taxon>
        <taxon>Embryophyta</taxon>
        <taxon>Tracheophyta</taxon>
        <taxon>Spermatophyta</taxon>
        <taxon>Magnoliopsida</taxon>
        <taxon>eudicotyledons</taxon>
        <taxon>Gunneridae</taxon>
        <taxon>Pentapetalae</taxon>
        <taxon>asterids</taxon>
        <taxon>lamiids</taxon>
        <taxon>Gentianales</taxon>
        <taxon>Rubiaceae</taxon>
        <taxon>Rubioideae</taxon>
        <taxon>Spermacoceae</taxon>
        <taxon>Hedyotis-Oldenlandia complex</taxon>
        <taxon>Oldenlandia</taxon>
    </lineage>
</organism>
<proteinExistence type="predicted"/>
<evidence type="ECO:0000313" key="3">
    <source>
        <dbReference type="Proteomes" id="UP001161247"/>
    </source>
</evidence>
<reference evidence="2" key="1">
    <citation type="submission" date="2023-03" db="EMBL/GenBank/DDBJ databases">
        <authorList>
            <person name="Julca I."/>
        </authorList>
    </citation>
    <scope>NUCLEOTIDE SEQUENCE</scope>
</reference>
<protein>
    <submittedName>
        <fullName evidence="2">OLC1v1028130C1</fullName>
    </submittedName>
</protein>
<keyword evidence="3" id="KW-1185">Reference proteome</keyword>
<gene>
    <name evidence="2" type="ORF">OLC1_LOCUS4370</name>
</gene>
<dbReference type="AlphaFoldDB" id="A0AAV1CBM5"/>
<evidence type="ECO:0000313" key="2">
    <source>
        <dbReference type="EMBL" id="CAI9092797.1"/>
    </source>
</evidence>
<name>A0AAV1CBM5_OLDCO</name>
<accession>A0AAV1CBM5</accession>
<feature type="region of interest" description="Disordered" evidence="1">
    <location>
        <begin position="70"/>
        <end position="100"/>
    </location>
</feature>